<comment type="similarity">
    <text evidence="2 3">Belongs to the BCP1 family.</text>
</comment>
<sequence>MSKRAQASSGAEVTEHPQIEGIEDGETIIDVEFEWFDPQPAVDFHGLKTLLRQLFDTDNEKFNLSELVDMILAQPTLGSTVKAEGNESDPFAFLTVLNMQQLKDKEVMGQLREYFLARAGHVNGLEEVLENADARIGLVLGERFINMPHQVVPPMYDMLLEEIGWANGDGEEYDFTHYLVVSKTYTEVESELATEDRPQKKRRKETAANMGEFYFHPEDEVFHRFAAGFGSYDYENQGESDAKRTFQELGVKPTGHLIIVDAKKFPDAVKAVGEFLKVE</sequence>
<comment type="function">
    <text evidence="1 3">Involved in nuclear export, actin cytoskeleton organization and vesicular transport.</text>
</comment>
<dbReference type="PANTHER" id="PTHR13261">
    <property type="entry name" value="BRCA2 AND CDKN1A INTERACTING PROTEIN"/>
    <property type="match status" value="1"/>
</dbReference>
<evidence type="ECO:0000313" key="6">
    <source>
        <dbReference type="Proteomes" id="UP000799421"/>
    </source>
</evidence>
<proteinExistence type="inferred from homology"/>
<keyword evidence="6" id="KW-1185">Reference proteome</keyword>
<dbReference type="GO" id="GO:0005634">
    <property type="term" value="C:nucleus"/>
    <property type="evidence" value="ECO:0007669"/>
    <property type="project" value="UniProtKB-SubCell"/>
</dbReference>
<evidence type="ECO:0000313" key="5">
    <source>
        <dbReference type="EMBL" id="KAF2861042.1"/>
    </source>
</evidence>
<dbReference type="OrthoDB" id="27543at2759"/>
<keyword evidence="3" id="KW-0653">Protein transport</keyword>
<dbReference type="PANTHER" id="PTHR13261:SF0">
    <property type="entry name" value="BRCA2 AND CDKN1A-INTERACTING PROTEIN"/>
    <property type="match status" value="1"/>
</dbReference>
<comment type="subcellular location">
    <subcellularLocation>
        <location evidence="3">Nucleus</location>
    </subcellularLocation>
</comment>
<dbReference type="InterPro" id="IPR025602">
    <property type="entry name" value="BCP1_family"/>
</dbReference>
<evidence type="ECO:0000256" key="4">
    <source>
        <dbReference type="SAM" id="MobiDB-lite"/>
    </source>
</evidence>
<gene>
    <name evidence="5" type="ORF">K470DRAFT_257387</name>
</gene>
<dbReference type="Pfam" id="PF13862">
    <property type="entry name" value="BCCIP"/>
    <property type="match status" value="1"/>
</dbReference>
<keyword evidence="3" id="KW-0813">Transport</keyword>
<organism evidence="5 6">
    <name type="scientific">Piedraia hortae CBS 480.64</name>
    <dbReference type="NCBI Taxonomy" id="1314780"/>
    <lineage>
        <taxon>Eukaryota</taxon>
        <taxon>Fungi</taxon>
        <taxon>Dikarya</taxon>
        <taxon>Ascomycota</taxon>
        <taxon>Pezizomycotina</taxon>
        <taxon>Dothideomycetes</taxon>
        <taxon>Dothideomycetidae</taxon>
        <taxon>Capnodiales</taxon>
        <taxon>Piedraiaceae</taxon>
        <taxon>Piedraia</taxon>
    </lineage>
</organism>
<protein>
    <recommendedName>
        <fullName evidence="3">Protein BCP1</fullName>
    </recommendedName>
</protein>
<dbReference type="EMBL" id="MU005976">
    <property type="protein sequence ID" value="KAF2861042.1"/>
    <property type="molecule type" value="Genomic_DNA"/>
</dbReference>
<dbReference type="GO" id="GO:0015031">
    <property type="term" value="P:protein transport"/>
    <property type="evidence" value="ECO:0007669"/>
    <property type="project" value="UniProtKB-KW"/>
</dbReference>
<name>A0A6A7C163_9PEZI</name>
<dbReference type="Proteomes" id="UP000799421">
    <property type="component" value="Unassembled WGS sequence"/>
</dbReference>
<feature type="compositionally biased region" description="Polar residues" evidence="4">
    <location>
        <begin position="1"/>
        <end position="11"/>
    </location>
</feature>
<evidence type="ECO:0000256" key="2">
    <source>
        <dbReference type="ARBA" id="ARBA00006781"/>
    </source>
</evidence>
<accession>A0A6A7C163</accession>
<dbReference type="AlphaFoldDB" id="A0A6A7C163"/>
<keyword evidence="3" id="KW-0539">Nucleus</keyword>
<evidence type="ECO:0000256" key="3">
    <source>
        <dbReference type="PIRNR" id="PIRNR028983"/>
    </source>
</evidence>
<feature type="region of interest" description="Disordered" evidence="4">
    <location>
        <begin position="1"/>
        <end position="21"/>
    </location>
</feature>
<reference evidence="5" key="1">
    <citation type="journal article" date="2020" name="Stud. Mycol.">
        <title>101 Dothideomycetes genomes: a test case for predicting lifestyles and emergence of pathogens.</title>
        <authorList>
            <person name="Haridas S."/>
            <person name="Albert R."/>
            <person name="Binder M."/>
            <person name="Bloem J."/>
            <person name="Labutti K."/>
            <person name="Salamov A."/>
            <person name="Andreopoulos B."/>
            <person name="Baker S."/>
            <person name="Barry K."/>
            <person name="Bills G."/>
            <person name="Bluhm B."/>
            <person name="Cannon C."/>
            <person name="Castanera R."/>
            <person name="Culley D."/>
            <person name="Daum C."/>
            <person name="Ezra D."/>
            <person name="Gonzalez J."/>
            <person name="Henrissat B."/>
            <person name="Kuo A."/>
            <person name="Liang C."/>
            <person name="Lipzen A."/>
            <person name="Lutzoni F."/>
            <person name="Magnuson J."/>
            <person name="Mondo S."/>
            <person name="Nolan M."/>
            <person name="Ohm R."/>
            <person name="Pangilinan J."/>
            <person name="Park H.-J."/>
            <person name="Ramirez L."/>
            <person name="Alfaro M."/>
            <person name="Sun H."/>
            <person name="Tritt A."/>
            <person name="Yoshinaga Y."/>
            <person name="Zwiers L.-H."/>
            <person name="Turgeon B."/>
            <person name="Goodwin S."/>
            <person name="Spatafora J."/>
            <person name="Crous P."/>
            <person name="Grigoriev I."/>
        </authorList>
    </citation>
    <scope>NUCLEOTIDE SEQUENCE</scope>
    <source>
        <strain evidence="5">CBS 480.64</strain>
    </source>
</reference>
<evidence type="ECO:0000256" key="1">
    <source>
        <dbReference type="ARBA" id="ARBA00002688"/>
    </source>
</evidence>
<dbReference type="PIRSF" id="PIRSF028983">
    <property type="entry name" value="BCP1"/>
    <property type="match status" value="1"/>
</dbReference>